<feature type="transmembrane region" description="Helical" evidence="5">
    <location>
        <begin position="6"/>
        <end position="23"/>
    </location>
</feature>
<dbReference type="Pfam" id="PF07043">
    <property type="entry name" value="DUF1328"/>
    <property type="match status" value="1"/>
</dbReference>
<evidence type="ECO:0000256" key="3">
    <source>
        <dbReference type="ARBA" id="ARBA00022989"/>
    </source>
</evidence>
<dbReference type="InterPro" id="IPR009760">
    <property type="entry name" value="DUF1328"/>
</dbReference>
<dbReference type="Proteomes" id="UP000095042">
    <property type="component" value="Unassembled WGS sequence"/>
</dbReference>
<sequence length="59" mass="6298">MALLKWALIALVISVLAGAFGYTRLEHGAAKIAKLLFFVFLLIFVLILIAAVLGGEAIL</sequence>
<dbReference type="RefSeq" id="WP_069625015.1">
    <property type="nucleotide sequence ID" value="NZ_LPWD01000451.1"/>
</dbReference>
<reference evidence="6 7" key="1">
    <citation type="journal article" date="2016" name="Environ. Microbiol.">
        <title>New Methyloceanibacter diversity from North Sea sediments includes methanotroph containing solely the soluble methane monooxygenase.</title>
        <authorList>
            <person name="Vekeman B."/>
            <person name="Kerckhof F.M."/>
            <person name="Cremers G."/>
            <person name="de Vos P."/>
            <person name="Vandamme P."/>
            <person name="Boon N."/>
            <person name="Op den Camp H.J."/>
            <person name="Heylen K."/>
        </authorList>
    </citation>
    <scope>NUCLEOTIDE SEQUENCE [LARGE SCALE GENOMIC DNA]</scope>
    <source>
        <strain evidence="6 7">R-67177</strain>
    </source>
</reference>
<keyword evidence="2 5" id="KW-0812">Transmembrane</keyword>
<proteinExistence type="inferred from homology"/>
<comment type="similarity">
    <text evidence="5">Belongs to the UPF0391 family.</text>
</comment>
<protein>
    <recommendedName>
        <fullName evidence="5">UPF0391 membrane protein AUC71_04015</fullName>
    </recommendedName>
</protein>
<organism evidence="6 7">
    <name type="scientific">Methyloceanibacter marginalis</name>
    <dbReference type="NCBI Taxonomy" id="1774971"/>
    <lineage>
        <taxon>Bacteria</taxon>
        <taxon>Pseudomonadati</taxon>
        <taxon>Pseudomonadota</taxon>
        <taxon>Alphaproteobacteria</taxon>
        <taxon>Hyphomicrobiales</taxon>
        <taxon>Hyphomicrobiaceae</taxon>
        <taxon>Methyloceanibacter</taxon>
    </lineage>
</organism>
<gene>
    <name evidence="6" type="ORF">AUC71_04015</name>
</gene>
<keyword evidence="3 5" id="KW-1133">Transmembrane helix</keyword>
<evidence type="ECO:0000256" key="2">
    <source>
        <dbReference type="ARBA" id="ARBA00022692"/>
    </source>
</evidence>
<dbReference type="AlphaFoldDB" id="A0A1E3VVL4"/>
<evidence type="ECO:0000256" key="4">
    <source>
        <dbReference type="ARBA" id="ARBA00023136"/>
    </source>
</evidence>
<name>A0A1E3VVL4_9HYPH</name>
<accession>A0A1E3VVL4</accession>
<feature type="transmembrane region" description="Helical" evidence="5">
    <location>
        <begin position="35"/>
        <end position="54"/>
    </location>
</feature>
<comment type="caution">
    <text evidence="6">The sequence shown here is derived from an EMBL/GenBank/DDBJ whole genome shotgun (WGS) entry which is preliminary data.</text>
</comment>
<dbReference type="PIRSF" id="PIRSF036466">
    <property type="entry name" value="UCP036466"/>
    <property type="match status" value="1"/>
</dbReference>
<keyword evidence="1 5" id="KW-1003">Cell membrane</keyword>
<comment type="caution">
    <text evidence="5">Lacks conserved residue(s) required for the propagation of feature annotation.</text>
</comment>
<keyword evidence="4 5" id="KW-0472">Membrane</keyword>
<evidence type="ECO:0000313" key="6">
    <source>
        <dbReference type="EMBL" id="ODR97573.1"/>
    </source>
</evidence>
<evidence type="ECO:0000256" key="1">
    <source>
        <dbReference type="ARBA" id="ARBA00022475"/>
    </source>
</evidence>
<evidence type="ECO:0000313" key="7">
    <source>
        <dbReference type="Proteomes" id="UP000095042"/>
    </source>
</evidence>
<dbReference type="EMBL" id="LPWD01000451">
    <property type="protein sequence ID" value="ODR97573.1"/>
    <property type="molecule type" value="Genomic_DNA"/>
</dbReference>
<keyword evidence="7" id="KW-1185">Reference proteome</keyword>
<dbReference type="GO" id="GO:0005886">
    <property type="term" value="C:plasma membrane"/>
    <property type="evidence" value="ECO:0007669"/>
    <property type="project" value="UniProtKB-UniRule"/>
</dbReference>
<dbReference type="HAMAP" id="MF_01361">
    <property type="entry name" value="UPF0391"/>
    <property type="match status" value="1"/>
</dbReference>
<evidence type="ECO:0000256" key="5">
    <source>
        <dbReference type="HAMAP-Rule" id="MF_01361"/>
    </source>
</evidence>